<dbReference type="OrthoDB" id="10636279at2759"/>
<feature type="compositionally biased region" description="Basic residues" evidence="1">
    <location>
        <begin position="365"/>
        <end position="381"/>
    </location>
</feature>
<gene>
    <name evidence="4" type="primary">LOC108705527</name>
</gene>
<keyword evidence="2" id="KW-0812">Transmembrane</keyword>
<feature type="compositionally biased region" description="Basic and acidic residues" evidence="1">
    <location>
        <begin position="249"/>
        <end position="277"/>
    </location>
</feature>
<keyword evidence="2" id="KW-1133">Transmembrane helix</keyword>
<keyword evidence="2" id="KW-0472">Membrane</keyword>
<dbReference type="Proteomes" id="UP000186698">
    <property type="component" value="Chromosome 2L"/>
</dbReference>
<reference evidence="4" key="1">
    <citation type="submission" date="2025-08" db="UniProtKB">
        <authorList>
            <consortium name="RefSeq"/>
        </authorList>
    </citation>
    <scope>IDENTIFICATION</scope>
    <source>
        <strain evidence="4">J_2021</strain>
        <tissue evidence="4">Erythrocytes</tissue>
    </source>
</reference>
<feature type="transmembrane region" description="Helical" evidence="2">
    <location>
        <begin position="56"/>
        <end position="74"/>
    </location>
</feature>
<dbReference type="AlphaFoldDB" id="A0A8J1M659"/>
<feature type="transmembrane region" description="Helical" evidence="2">
    <location>
        <begin position="94"/>
        <end position="117"/>
    </location>
</feature>
<evidence type="ECO:0000256" key="2">
    <source>
        <dbReference type="SAM" id="Phobius"/>
    </source>
</evidence>
<feature type="region of interest" description="Disordered" evidence="1">
    <location>
        <begin position="321"/>
        <end position="422"/>
    </location>
</feature>
<feature type="region of interest" description="Disordered" evidence="1">
    <location>
        <begin position="163"/>
        <end position="277"/>
    </location>
</feature>
<name>A0A8J1M659_XENLA</name>
<organism evidence="3 4">
    <name type="scientific">Xenopus laevis</name>
    <name type="common">African clawed frog</name>
    <dbReference type="NCBI Taxonomy" id="8355"/>
    <lineage>
        <taxon>Eukaryota</taxon>
        <taxon>Metazoa</taxon>
        <taxon>Chordata</taxon>
        <taxon>Craniata</taxon>
        <taxon>Vertebrata</taxon>
        <taxon>Euteleostomi</taxon>
        <taxon>Amphibia</taxon>
        <taxon>Batrachia</taxon>
        <taxon>Anura</taxon>
        <taxon>Pipoidea</taxon>
        <taxon>Pipidae</taxon>
        <taxon>Xenopodinae</taxon>
        <taxon>Xenopus</taxon>
        <taxon>Xenopus</taxon>
    </lineage>
</organism>
<evidence type="ECO:0000313" key="3">
    <source>
        <dbReference type="Proteomes" id="UP000186698"/>
    </source>
</evidence>
<dbReference type="KEGG" id="xla:108705527"/>
<keyword evidence="3" id="KW-1185">Reference proteome</keyword>
<dbReference type="RefSeq" id="XP_041437169.1">
    <property type="nucleotide sequence ID" value="XM_041581235.1"/>
</dbReference>
<feature type="compositionally biased region" description="Basic and acidic residues" evidence="1">
    <location>
        <begin position="169"/>
        <end position="181"/>
    </location>
</feature>
<proteinExistence type="predicted"/>
<feature type="compositionally biased region" description="Basic and acidic residues" evidence="1">
    <location>
        <begin position="382"/>
        <end position="422"/>
    </location>
</feature>
<dbReference type="GeneID" id="108705527"/>
<protein>
    <submittedName>
        <fullName evidence="4">Uncharacterized protein DDB_G0286299</fullName>
    </submittedName>
</protein>
<evidence type="ECO:0000313" key="4">
    <source>
        <dbReference type="RefSeq" id="XP_041437169.1"/>
    </source>
</evidence>
<evidence type="ECO:0000256" key="1">
    <source>
        <dbReference type="SAM" id="MobiDB-lite"/>
    </source>
</evidence>
<feature type="compositionally biased region" description="Basic residues" evidence="1">
    <location>
        <begin position="185"/>
        <end position="202"/>
    </location>
</feature>
<accession>A0A8J1M659</accession>
<sequence>MEQTEKESSKKKAKAGKKVLHWLQLTSTKPKKTTILHKTSITLIVTKTILNMKRMYFSYILWIVFGIIICTDAISDVKTNDTDITLDENDSGYIIYIIAMGVLLPVVLMGGLGWYLFAKQKKAKWVFDIEAQTAVQKTLPPMKELLPQVIEQKKLPQVMEQKKLPQVMEQKKLPQENEQKTLPRTPKKKKKKPRASMKKIIKKSLEDMGEDEEQESELRRIPSPKQARHKKKEKSKASVKEAEPEDVEDQKSESDKTPESAIKKTECHIRIEEDQLSDKQDDLGIDYFLPLLTEYLKNRNPPDRPVHRRYEIYEWAQEIGTEPTPPASFTEQDKDDMSPSYTIVRHMQWIHEVPDENEESEETHVKHKSPVKKKKSTKQAKRSLEKEQTESLEKISPETVKKKAPEKESSKKKAKAGKKESK</sequence>